<dbReference type="Proteomes" id="UP000887579">
    <property type="component" value="Unplaced"/>
</dbReference>
<accession>A0AC34FWG5</accession>
<sequence>MPLEQSTAAEVVEPKKQIYGKIFTVEWLLNSLKKNDKIYQQLHSDKIVKDVTFYDVSGGKGFLSAILRCTVHFANTNDVYSTILKIPGLEAIKKASKTLEMNKKDSSEAKESGNKKYEAIEDSHKFECDFYNNLAPLLDIPCPKVYQTLDFKVGEKEGVIHMEDLTLRGKTITYFENINLTQIKCVIQHLAHMHYRVLKCIDQNEWRGKYLKKQEAMETITKNFDLMFKPLLKSSQREGNFKKII</sequence>
<evidence type="ECO:0000313" key="2">
    <source>
        <dbReference type="WBParaSite" id="ES5_v2.g21775.t1"/>
    </source>
</evidence>
<dbReference type="WBParaSite" id="ES5_v2.g21775.t1">
    <property type="protein sequence ID" value="ES5_v2.g21775.t1"/>
    <property type="gene ID" value="ES5_v2.g21775"/>
</dbReference>
<reference evidence="2" key="1">
    <citation type="submission" date="2022-11" db="UniProtKB">
        <authorList>
            <consortium name="WormBaseParasite"/>
        </authorList>
    </citation>
    <scope>IDENTIFICATION</scope>
</reference>
<evidence type="ECO:0000313" key="1">
    <source>
        <dbReference type="Proteomes" id="UP000887579"/>
    </source>
</evidence>
<name>A0AC34FWG5_9BILA</name>
<proteinExistence type="predicted"/>
<protein>
    <submittedName>
        <fullName evidence="2">Uncharacterized protein</fullName>
    </submittedName>
</protein>
<organism evidence="1 2">
    <name type="scientific">Panagrolaimus sp. ES5</name>
    <dbReference type="NCBI Taxonomy" id="591445"/>
    <lineage>
        <taxon>Eukaryota</taxon>
        <taxon>Metazoa</taxon>
        <taxon>Ecdysozoa</taxon>
        <taxon>Nematoda</taxon>
        <taxon>Chromadorea</taxon>
        <taxon>Rhabditida</taxon>
        <taxon>Tylenchina</taxon>
        <taxon>Panagrolaimomorpha</taxon>
        <taxon>Panagrolaimoidea</taxon>
        <taxon>Panagrolaimidae</taxon>
        <taxon>Panagrolaimus</taxon>
    </lineage>
</organism>